<proteinExistence type="predicted"/>
<accession>A0A1M6U161</accession>
<organism evidence="3 4">
    <name type="scientific">Desulforamulus aeronauticus DSM 10349</name>
    <dbReference type="NCBI Taxonomy" id="1121421"/>
    <lineage>
        <taxon>Bacteria</taxon>
        <taxon>Bacillati</taxon>
        <taxon>Bacillota</taxon>
        <taxon>Clostridia</taxon>
        <taxon>Eubacteriales</taxon>
        <taxon>Peptococcaceae</taxon>
        <taxon>Desulforamulus</taxon>
    </lineage>
</organism>
<dbReference type="InterPro" id="IPR038157">
    <property type="entry name" value="FeoA_core_dom"/>
</dbReference>
<evidence type="ECO:0000256" key="1">
    <source>
        <dbReference type="ARBA" id="ARBA00023004"/>
    </source>
</evidence>
<dbReference type="Gene3D" id="2.30.30.90">
    <property type="match status" value="1"/>
</dbReference>
<dbReference type="OrthoDB" id="5984at2"/>
<dbReference type="Proteomes" id="UP000183997">
    <property type="component" value="Unassembled WGS sequence"/>
</dbReference>
<dbReference type="SUPFAM" id="SSF50037">
    <property type="entry name" value="C-terminal domain of transcriptional repressors"/>
    <property type="match status" value="1"/>
</dbReference>
<evidence type="ECO:0000313" key="4">
    <source>
        <dbReference type="Proteomes" id="UP000183997"/>
    </source>
</evidence>
<dbReference type="PANTHER" id="PTHR43151:SF1">
    <property type="entry name" value="SSR2333 PROTEIN"/>
    <property type="match status" value="1"/>
</dbReference>
<evidence type="ECO:0000259" key="2">
    <source>
        <dbReference type="SMART" id="SM00899"/>
    </source>
</evidence>
<dbReference type="PANTHER" id="PTHR43151">
    <property type="entry name" value="FEOA FAMILY PROTEIN"/>
    <property type="match status" value="1"/>
</dbReference>
<reference evidence="4" key="1">
    <citation type="submission" date="2016-11" db="EMBL/GenBank/DDBJ databases">
        <authorList>
            <person name="Varghese N."/>
            <person name="Submissions S."/>
        </authorList>
    </citation>
    <scope>NUCLEOTIDE SEQUENCE [LARGE SCALE GENOMIC DNA]</scope>
    <source>
        <strain evidence="4">DSM 10349</strain>
    </source>
</reference>
<dbReference type="GO" id="GO:0046914">
    <property type="term" value="F:transition metal ion binding"/>
    <property type="evidence" value="ECO:0007669"/>
    <property type="project" value="InterPro"/>
</dbReference>
<name>A0A1M6U161_9FIRM</name>
<dbReference type="AlphaFoldDB" id="A0A1M6U161"/>
<dbReference type="RefSeq" id="WP_072914957.1">
    <property type="nucleotide sequence ID" value="NZ_FRAR01000018.1"/>
</dbReference>
<sequence>MTKPLNAVKQGRVVTIQDIEGCCNRKRHLEEMGFIPGTPLEVCRCCCQGPLVVAIRGGKVMLGQEMARHIMVRS</sequence>
<dbReference type="EMBL" id="FRAR01000018">
    <property type="protein sequence ID" value="SHK62883.1"/>
    <property type="molecule type" value="Genomic_DNA"/>
</dbReference>
<dbReference type="STRING" id="1121421.SAMN02745123_02552"/>
<evidence type="ECO:0000313" key="3">
    <source>
        <dbReference type="EMBL" id="SHK62883.1"/>
    </source>
</evidence>
<keyword evidence="4" id="KW-1185">Reference proteome</keyword>
<keyword evidence="1" id="KW-0408">Iron</keyword>
<dbReference type="InterPro" id="IPR053184">
    <property type="entry name" value="FeoA-like"/>
</dbReference>
<dbReference type="InterPro" id="IPR007167">
    <property type="entry name" value="Fe-transptr_FeoA-like"/>
</dbReference>
<dbReference type="Pfam" id="PF04023">
    <property type="entry name" value="FeoA"/>
    <property type="match status" value="1"/>
</dbReference>
<dbReference type="SMART" id="SM00899">
    <property type="entry name" value="FeoA"/>
    <property type="match status" value="1"/>
</dbReference>
<dbReference type="InterPro" id="IPR008988">
    <property type="entry name" value="Transcriptional_repressor_C"/>
</dbReference>
<protein>
    <submittedName>
        <fullName evidence="3">Ferrous iron transport protein A</fullName>
    </submittedName>
</protein>
<feature type="domain" description="Ferrous iron transporter FeoA-like" evidence="2">
    <location>
        <begin position="3"/>
        <end position="74"/>
    </location>
</feature>
<gene>
    <name evidence="3" type="ORF">SAMN02745123_02552</name>
</gene>